<evidence type="ECO:0000313" key="4">
    <source>
        <dbReference type="Proteomes" id="UP000676511"/>
    </source>
</evidence>
<sequence length="144" mass="16287">MTDQQNYESNHEKESLLEENVQPPIVEQDQQKHVPTSVILSLAFYLALSYLSILLCFTVALGALGIILLAFLWLHLLCFIIATVLLWNGKNKGNKTTLYIASALYFVSMIAAYDPEWEWSPFFFSSLIMATLVFLGTVTFENGE</sequence>
<feature type="transmembrane region" description="Helical" evidence="1">
    <location>
        <begin position="96"/>
        <end position="113"/>
    </location>
</feature>
<reference evidence="3 4" key="2">
    <citation type="submission" date="2021-03" db="EMBL/GenBank/DDBJ databases">
        <title>Human Oral Microbial Genomes.</title>
        <authorList>
            <person name="Johnston C.D."/>
            <person name="Chen T."/>
            <person name="Dewhirst F.E."/>
        </authorList>
    </citation>
    <scope>NUCLEOTIDE SEQUENCE [LARGE SCALE GENOMIC DNA]</scope>
    <source>
        <strain evidence="3 4">CCUG 66490</strain>
    </source>
</reference>
<feature type="transmembrane region" description="Helical" evidence="1">
    <location>
        <begin position="119"/>
        <end position="140"/>
    </location>
</feature>
<proteinExistence type="predicted"/>
<keyword evidence="1" id="KW-0812">Transmembrane</keyword>
<keyword evidence="4" id="KW-1185">Reference proteome</keyword>
<feature type="transmembrane region" description="Helical" evidence="1">
    <location>
        <begin position="66"/>
        <end position="87"/>
    </location>
</feature>
<dbReference type="Proteomes" id="UP000676511">
    <property type="component" value="Chromosome"/>
</dbReference>
<dbReference type="AlphaFoldDB" id="A0A9X0WMV7"/>
<keyword evidence="1" id="KW-1133">Transmembrane helix</keyword>
<dbReference type="EMBL" id="MRXX01000001">
    <property type="protein sequence ID" value="MBK4778779.1"/>
    <property type="molecule type" value="Genomic_DNA"/>
</dbReference>
<feature type="transmembrane region" description="Helical" evidence="1">
    <location>
        <begin position="38"/>
        <end position="60"/>
    </location>
</feature>
<name>A0A9X0WMV7_9STRE</name>
<dbReference type="EMBL" id="CP072329">
    <property type="protein sequence ID" value="QUB39744.1"/>
    <property type="molecule type" value="Genomic_DNA"/>
</dbReference>
<evidence type="ECO:0000313" key="2">
    <source>
        <dbReference type="EMBL" id="MBK4778779.1"/>
    </source>
</evidence>
<protein>
    <submittedName>
        <fullName evidence="2">Uncharacterized protein</fullName>
    </submittedName>
</protein>
<reference evidence="2" key="1">
    <citation type="submission" date="2016-12" db="EMBL/GenBank/DDBJ databases">
        <title>Draft genome of Streptococcus lactarius CCUG 66490T type strain.</title>
        <authorList>
            <person name="Salva-Serra F."/>
            <person name="Engstrom-Jakobsson H."/>
            <person name="Thorell K."/>
            <person name="Gomila M."/>
            <person name="Gonzales-Siles L."/>
            <person name="Busquets A."/>
            <person name="Jaen-Luchoro D."/>
            <person name="Karlsson R."/>
            <person name="Kristiansson E."/>
            <person name="Moore E."/>
        </authorList>
    </citation>
    <scope>NUCLEOTIDE SEQUENCE</scope>
    <source>
        <strain evidence="2">CCUG 66490</strain>
    </source>
</reference>
<evidence type="ECO:0000313" key="5">
    <source>
        <dbReference type="Proteomes" id="UP001138780"/>
    </source>
</evidence>
<dbReference type="RefSeq" id="WP_200771948.1">
    <property type="nucleotide sequence ID" value="NZ_CP072329.1"/>
</dbReference>
<organism evidence="2 5">
    <name type="scientific">Streptococcus lactarius</name>
    <dbReference type="NCBI Taxonomy" id="684066"/>
    <lineage>
        <taxon>Bacteria</taxon>
        <taxon>Bacillati</taxon>
        <taxon>Bacillota</taxon>
        <taxon>Bacilli</taxon>
        <taxon>Lactobacillales</taxon>
        <taxon>Streptococcaceae</taxon>
        <taxon>Streptococcus</taxon>
    </lineage>
</organism>
<gene>
    <name evidence="2" type="ORF">BTU61_00945</name>
    <name evidence="3" type="ORF">J4854_04675</name>
</gene>
<evidence type="ECO:0000313" key="3">
    <source>
        <dbReference type="EMBL" id="QUB39744.1"/>
    </source>
</evidence>
<keyword evidence="1" id="KW-0472">Membrane</keyword>
<accession>A0A9X0WMV7</accession>
<evidence type="ECO:0000256" key="1">
    <source>
        <dbReference type="SAM" id="Phobius"/>
    </source>
</evidence>
<dbReference type="Proteomes" id="UP001138780">
    <property type="component" value="Unassembled WGS sequence"/>
</dbReference>